<dbReference type="PANTHER" id="PTHR12300:SF117">
    <property type="entry name" value="LP05237P-RELATED"/>
    <property type="match status" value="1"/>
</dbReference>
<protein>
    <recommendedName>
        <fullName evidence="1">HVA22-like protein</fullName>
    </recommendedName>
</protein>
<dbReference type="InterPro" id="IPR004345">
    <property type="entry name" value="TB2_DP1_HVA22"/>
</dbReference>
<gene>
    <name evidence="2" type="ORF">OSTQU699_LOCUS6782</name>
</gene>
<evidence type="ECO:0000313" key="3">
    <source>
        <dbReference type="Proteomes" id="UP000708148"/>
    </source>
</evidence>
<dbReference type="OrthoDB" id="434647at2759"/>
<dbReference type="Pfam" id="PF03134">
    <property type="entry name" value="TB2_DP1_HVA22"/>
    <property type="match status" value="1"/>
</dbReference>
<comment type="subcellular location">
    <subcellularLocation>
        <location evidence="1">Membrane</location>
        <topology evidence="1">Multi-pass membrane protein</topology>
    </subcellularLocation>
</comment>
<dbReference type="PANTHER" id="PTHR12300">
    <property type="entry name" value="HVA22-LIKE PROTEINS"/>
    <property type="match status" value="1"/>
</dbReference>
<dbReference type="AlphaFoldDB" id="A0A8S1J1N7"/>
<name>A0A8S1J1N7_9CHLO</name>
<dbReference type="EMBL" id="CAJHUC010001533">
    <property type="protein sequence ID" value="CAD7701423.1"/>
    <property type="molecule type" value="Genomic_DNA"/>
</dbReference>
<sequence>MFLQTVLQAVLTLAAYIWPGYQCFKALEKRRPEELRCWCEYWLVIATFASVERLADFALWWLPMYNLLKILSVVYLWHPKTQGASLIYRQSLQPFLAAHEARVDRAVGDASRFVTGYLDRYFGRVFGLLGDGAVLWLARLRLVGPAAGKGQKPQAPVDDATLDDYVNVAAYGDQAKGE</sequence>
<organism evidence="2 3">
    <name type="scientific">Ostreobium quekettii</name>
    <dbReference type="NCBI Taxonomy" id="121088"/>
    <lineage>
        <taxon>Eukaryota</taxon>
        <taxon>Viridiplantae</taxon>
        <taxon>Chlorophyta</taxon>
        <taxon>core chlorophytes</taxon>
        <taxon>Ulvophyceae</taxon>
        <taxon>TCBD clade</taxon>
        <taxon>Bryopsidales</taxon>
        <taxon>Ostreobineae</taxon>
        <taxon>Ostreobiaceae</taxon>
        <taxon>Ostreobium</taxon>
    </lineage>
</organism>
<comment type="similarity">
    <text evidence="1">Belongs to the DP1 family.</text>
</comment>
<proteinExistence type="inferred from homology"/>
<comment type="caution">
    <text evidence="2">The sequence shown here is derived from an EMBL/GenBank/DDBJ whole genome shotgun (WGS) entry which is preliminary data.</text>
</comment>
<dbReference type="Proteomes" id="UP000708148">
    <property type="component" value="Unassembled WGS sequence"/>
</dbReference>
<evidence type="ECO:0000313" key="2">
    <source>
        <dbReference type="EMBL" id="CAD7701423.1"/>
    </source>
</evidence>
<accession>A0A8S1J1N7</accession>
<reference evidence="2" key="1">
    <citation type="submission" date="2020-12" db="EMBL/GenBank/DDBJ databases">
        <authorList>
            <person name="Iha C."/>
        </authorList>
    </citation>
    <scope>NUCLEOTIDE SEQUENCE</scope>
</reference>
<keyword evidence="3" id="KW-1185">Reference proteome</keyword>
<dbReference type="GO" id="GO:0016020">
    <property type="term" value="C:membrane"/>
    <property type="evidence" value="ECO:0007669"/>
    <property type="project" value="UniProtKB-SubCell"/>
</dbReference>
<evidence type="ECO:0000256" key="1">
    <source>
        <dbReference type="RuleBase" id="RU362006"/>
    </source>
</evidence>